<evidence type="ECO:0000256" key="7">
    <source>
        <dbReference type="ARBA" id="ARBA00022777"/>
    </source>
</evidence>
<keyword evidence="2" id="KW-0813">Transport</keyword>
<evidence type="ECO:0000256" key="9">
    <source>
        <dbReference type="PIRSR" id="PIRSR618455-2"/>
    </source>
</evidence>
<feature type="modified residue" description="Phosphohistidine; by EIIA" evidence="9">
    <location>
        <position position="16"/>
    </location>
</feature>
<keyword evidence="12" id="KW-1185">Reference proteome</keyword>
<name>A0A1I5ULF4_9LACT</name>
<evidence type="ECO:0000313" key="11">
    <source>
        <dbReference type="EMBL" id="SFP95887.1"/>
    </source>
</evidence>
<evidence type="ECO:0000256" key="2">
    <source>
        <dbReference type="ARBA" id="ARBA00022448"/>
    </source>
</evidence>
<evidence type="ECO:0000313" key="12">
    <source>
        <dbReference type="Proteomes" id="UP000199136"/>
    </source>
</evidence>
<keyword evidence="4" id="KW-0762">Sugar transport</keyword>
<dbReference type="InterPro" id="IPR004720">
    <property type="entry name" value="PTS_IIB_sorbose-sp"/>
</dbReference>
<dbReference type="GO" id="GO:0016301">
    <property type="term" value="F:kinase activity"/>
    <property type="evidence" value="ECO:0007669"/>
    <property type="project" value="UniProtKB-KW"/>
</dbReference>
<dbReference type="SUPFAM" id="SSF52728">
    <property type="entry name" value="PTS IIb component"/>
    <property type="match status" value="1"/>
</dbReference>
<dbReference type="OrthoDB" id="9788818at2"/>
<dbReference type="NCBIfam" id="TIGR00854">
    <property type="entry name" value="pts-sorbose"/>
    <property type="match status" value="1"/>
</dbReference>
<accession>A0A1I5ULF4</accession>
<reference evidence="11 12" key="1">
    <citation type="submission" date="2016-10" db="EMBL/GenBank/DDBJ databases">
        <authorList>
            <person name="de Groot N.N."/>
        </authorList>
    </citation>
    <scope>NUCLEOTIDE SEQUENCE [LARGE SCALE GENOMIC DNA]</scope>
    <source>
        <strain evidence="11 12">DSM 20581</strain>
    </source>
</reference>
<evidence type="ECO:0000256" key="3">
    <source>
        <dbReference type="ARBA" id="ARBA00022490"/>
    </source>
</evidence>
<dbReference type="InterPro" id="IPR018455">
    <property type="entry name" value="PTS_IIB_sorbose-sp_subgr"/>
</dbReference>
<proteinExistence type="predicted"/>
<feature type="domain" description="PTS EIIB type-4" evidence="10">
    <location>
        <begin position="1"/>
        <end position="166"/>
    </location>
</feature>
<dbReference type="AlphaFoldDB" id="A0A1I5ULF4"/>
<dbReference type="Proteomes" id="UP000199136">
    <property type="component" value="Unassembled WGS sequence"/>
</dbReference>
<gene>
    <name evidence="11" type="ORF">SAMN04488506_0049</name>
</gene>
<keyword evidence="6" id="KW-0598">Phosphotransferase system</keyword>
<evidence type="ECO:0000256" key="8">
    <source>
        <dbReference type="PIRSR" id="PIRSR618455-1"/>
    </source>
</evidence>
<dbReference type="GO" id="GO:0005737">
    <property type="term" value="C:cytoplasm"/>
    <property type="evidence" value="ECO:0007669"/>
    <property type="project" value="UniProtKB-SubCell"/>
</dbReference>
<feature type="active site" description="Pros-phosphohistidine intermediate; for EIIB activity" evidence="8">
    <location>
        <position position="16"/>
    </location>
</feature>
<dbReference type="GO" id="GO:0009401">
    <property type="term" value="P:phosphoenolpyruvate-dependent sugar phosphotransferase system"/>
    <property type="evidence" value="ECO:0007669"/>
    <property type="project" value="UniProtKB-KW"/>
</dbReference>
<dbReference type="STRING" id="82801.SAMN04488506_0049"/>
<organism evidence="11 12">
    <name type="scientific">Desemzia incerta</name>
    <dbReference type="NCBI Taxonomy" id="82801"/>
    <lineage>
        <taxon>Bacteria</taxon>
        <taxon>Bacillati</taxon>
        <taxon>Bacillota</taxon>
        <taxon>Bacilli</taxon>
        <taxon>Lactobacillales</taxon>
        <taxon>Carnobacteriaceae</taxon>
        <taxon>Desemzia</taxon>
    </lineage>
</organism>
<feature type="modified residue" description="N6-acetyllysine" evidence="9">
    <location>
        <position position="75"/>
    </location>
</feature>
<evidence type="ECO:0000256" key="4">
    <source>
        <dbReference type="ARBA" id="ARBA00022597"/>
    </source>
</evidence>
<comment type="subcellular location">
    <subcellularLocation>
        <location evidence="1">Cytoplasm</location>
    </subcellularLocation>
</comment>
<dbReference type="PROSITE" id="PS51101">
    <property type="entry name" value="PTS_EIIB_TYPE_4"/>
    <property type="match status" value="1"/>
</dbReference>
<dbReference type="EMBL" id="FOXW01000001">
    <property type="protein sequence ID" value="SFP95887.1"/>
    <property type="molecule type" value="Genomic_DNA"/>
</dbReference>
<dbReference type="CDD" id="cd00001">
    <property type="entry name" value="PTS_IIB_man"/>
    <property type="match status" value="1"/>
</dbReference>
<keyword evidence="3" id="KW-0963">Cytoplasm</keyword>
<keyword evidence="5" id="KW-0808">Transferase</keyword>
<evidence type="ECO:0000259" key="10">
    <source>
        <dbReference type="PROSITE" id="PS51101"/>
    </source>
</evidence>
<evidence type="ECO:0000256" key="5">
    <source>
        <dbReference type="ARBA" id="ARBA00022679"/>
    </source>
</evidence>
<protein>
    <submittedName>
        <fullName evidence="11">PTS system, mannose-specific IIB component</fullName>
    </submittedName>
</protein>
<dbReference type="RefSeq" id="WP_092479593.1">
    <property type="nucleotide sequence ID" value="NZ_FOXW01000001.1"/>
</dbReference>
<sequence length="166" mass="18567">MSMDIRLVRIDDRLIHGQVSTVWTKITRVNRILVVSDSVAKNDMHKTLLKQAAPPGVIVSVITVRKMVAIANDSKFDSFKAMLLFTNPHDVVTVVKNGARIKSINIGGMSYSEGKKMITNAVAVNKEDVRAFQYLHQQGIELEIRKVSSDSKVNMMNLLKKEGMLE</sequence>
<dbReference type="InterPro" id="IPR036667">
    <property type="entry name" value="PTS_IIB_sorbose-sp_sf"/>
</dbReference>
<evidence type="ECO:0000256" key="6">
    <source>
        <dbReference type="ARBA" id="ARBA00022683"/>
    </source>
</evidence>
<dbReference type="Gene3D" id="3.40.35.10">
    <property type="entry name" value="Phosphotransferase system, sorbose subfamily IIB component"/>
    <property type="match status" value="1"/>
</dbReference>
<evidence type="ECO:0000256" key="1">
    <source>
        <dbReference type="ARBA" id="ARBA00004496"/>
    </source>
</evidence>
<dbReference type="GO" id="GO:0008982">
    <property type="term" value="F:protein-N(PI)-phosphohistidine-sugar phosphotransferase activity"/>
    <property type="evidence" value="ECO:0007669"/>
    <property type="project" value="InterPro"/>
</dbReference>
<dbReference type="Pfam" id="PF03830">
    <property type="entry name" value="PTSIIB_sorb"/>
    <property type="match status" value="1"/>
</dbReference>
<keyword evidence="7" id="KW-0418">Kinase</keyword>